<protein>
    <recommendedName>
        <fullName evidence="6">Exoribonuclease phosphorolytic domain-containing protein</fullName>
    </recommendedName>
</protein>
<feature type="domain" description="Exoribonuclease phosphorolytic" evidence="6">
    <location>
        <begin position="18"/>
        <end position="144"/>
    </location>
</feature>
<evidence type="ECO:0000259" key="6">
    <source>
        <dbReference type="Pfam" id="PF01138"/>
    </source>
</evidence>
<keyword evidence="4" id="KW-0271">Exosome</keyword>
<dbReference type="GO" id="GO:0071028">
    <property type="term" value="P:nuclear mRNA surveillance"/>
    <property type="evidence" value="ECO:0007669"/>
    <property type="project" value="TreeGrafter"/>
</dbReference>
<dbReference type="Gene3D" id="3.30.230.70">
    <property type="entry name" value="GHMP Kinase, N-terminal domain"/>
    <property type="match status" value="1"/>
</dbReference>
<dbReference type="Pfam" id="PF01138">
    <property type="entry name" value="RNase_PH"/>
    <property type="match status" value="1"/>
</dbReference>
<comment type="similarity">
    <text evidence="2">Belongs to the RNase PH family.</text>
</comment>
<evidence type="ECO:0000256" key="5">
    <source>
        <dbReference type="ARBA" id="ARBA00023242"/>
    </source>
</evidence>
<dbReference type="AlphaFoldDB" id="A0A8H3YF70"/>
<dbReference type="PANTHER" id="PTHR11953:SF1">
    <property type="entry name" value="EXOSOME COMPLEX COMPONENT RRP46"/>
    <property type="match status" value="1"/>
</dbReference>
<proteinExistence type="inferred from homology"/>
<gene>
    <name evidence="7" type="ORF">NliqN6_3787</name>
</gene>
<dbReference type="SUPFAM" id="SSF55666">
    <property type="entry name" value="Ribonuclease PH domain 2-like"/>
    <property type="match status" value="1"/>
</dbReference>
<evidence type="ECO:0000256" key="2">
    <source>
        <dbReference type="ARBA" id="ARBA00006678"/>
    </source>
</evidence>
<evidence type="ECO:0000256" key="1">
    <source>
        <dbReference type="ARBA" id="ARBA00004123"/>
    </source>
</evidence>
<dbReference type="InterPro" id="IPR050080">
    <property type="entry name" value="RNase_PH"/>
</dbReference>
<dbReference type="EMBL" id="BLZA01000021">
    <property type="protein sequence ID" value="GHJ87385.1"/>
    <property type="molecule type" value="Genomic_DNA"/>
</dbReference>
<dbReference type="SUPFAM" id="SSF54211">
    <property type="entry name" value="Ribosomal protein S5 domain 2-like"/>
    <property type="match status" value="1"/>
</dbReference>
<accession>A0A8H3YF70</accession>
<sequence>MASTSTYTRKDGRSATGMRAIEIQIGPLPNADGSGAFSFGTEAAIASFAGPLEPPTARMDVFTEAVLAITHRPLEGSAATSSKALAAGLYTLYQPLLDLRAHPRTRTTLTVQSLNSAQPPSQPLYASSRAAAINASTLSILNAGSIGMRGVPMAVAIAVVPTHGKGKQRAYDDIEEDQQMEQMTNGDEDVTLILDPTRNEEQNSVARFCFGWAFGQEFTNGVPGEKGESGAGETEQDEEAECVYLESDGKFDGDTFQKAYSASRFACQTLMRTLRAQMAEHFEHSLANNNA</sequence>
<dbReference type="OrthoDB" id="27298at2759"/>
<dbReference type="PANTHER" id="PTHR11953">
    <property type="entry name" value="EXOSOME COMPLEX COMPONENT"/>
    <property type="match status" value="1"/>
</dbReference>
<comment type="subcellular location">
    <subcellularLocation>
        <location evidence="1">Nucleus</location>
    </subcellularLocation>
</comment>
<dbReference type="GO" id="GO:0034475">
    <property type="term" value="P:U4 snRNA 3'-end processing"/>
    <property type="evidence" value="ECO:0007669"/>
    <property type="project" value="TreeGrafter"/>
</dbReference>
<evidence type="ECO:0000313" key="8">
    <source>
        <dbReference type="Proteomes" id="UP000620104"/>
    </source>
</evidence>
<dbReference type="GO" id="GO:0000177">
    <property type="term" value="C:cytoplasmic exosome (RNase complex)"/>
    <property type="evidence" value="ECO:0007669"/>
    <property type="project" value="TreeGrafter"/>
</dbReference>
<evidence type="ECO:0000256" key="3">
    <source>
        <dbReference type="ARBA" id="ARBA00022552"/>
    </source>
</evidence>
<dbReference type="GO" id="GO:0005730">
    <property type="term" value="C:nucleolus"/>
    <property type="evidence" value="ECO:0007669"/>
    <property type="project" value="TreeGrafter"/>
</dbReference>
<organism evidence="7 8">
    <name type="scientific">Naganishia liquefaciens</name>
    <dbReference type="NCBI Taxonomy" id="104408"/>
    <lineage>
        <taxon>Eukaryota</taxon>
        <taxon>Fungi</taxon>
        <taxon>Dikarya</taxon>
        <taxon>Basidiomycota</taxon>
        <taxon>Agaricomycotina</taxon>
        <taxon>Tremellomycetes</taxon>
        <taxon>Filobasidiales</taxon>
        <taxon>Filobasidiaceae</taxon>
        <taxon>Naganishia</taxon>
    </lineage>
</organism>
<dbReference type="GO" id="GO:0006364">
    <property type="term" value="P:rRNA processing"/>
    <property type="evidence" value="ECO:0007669"/>
    <property type="project" value="UniProtKB-KW"/>
</dbReference>
<dbReference type="InterPro" id="IPR020568">
    <property type="entry name" value="Ribosomal_Su5_D2-typ_SF"/>
</dbReference>
<dbReference type="GO" id="GO:0016075">
    <property type="term" value="P:rRNA catabolic process"/>
    <property type="evidence" value="ECO:0007669"/>
    <property type="project" value="TreeGrafter"/>
</dbReference>
<dbReference type="GO" id="GO:0071051">
    <property type="term" value="P:poly(A)-dependent snoRNA 3'-end processing"/>
    <property type="evidence" value="ECO:0007669"/>
    <property type="project" value="TreeGrafter"/>
</dbReference>
<name>A0A8H3YF70_9TREE</name>
<evidence type="ECO:0000256" key="4">
    <source>
        <dbReference type="ARBA" id="ARBA00022835"/>
    </source>
</evidence>
<evidence type="ECO:0000313" key="7">
    <source>
        <dbReference type="EMBL" id="GHJ87385.1"/>
    </source>
</evidence>
<comment type="caution">
    <text evidence="7">The sequence shown here is derived from an EMBL/GenBank/DDBJ whole genome shotgun (WGS) entry which is preliminary data.</text>
</comment>
<reference evidence="7" key="1">
    <citation type="submission" date="2020-07" db="EMBL/GenBank/DDBJ databases">
        <title>Draft Genome Sequence of a Deep-Sea Yeast, Naganishia (Cryptococcus) liquefaciens strain N6.</title>
        <authorList>
            <person name="Han Y.W."/>
            <person name="Kajitani R."/>
            <person name="Morimoto H."/>
            <person name="Parhat M."/>
            <person name="Tsubouchi H."/>
            <person name="Bakenova O."/>
            <person name="Ogata M."/>
            <person name="Argunhan B."/>
            <person name="Aoki R."/>
            <person name="Kajiwara S."/>
            <person name="Itoh T."/>
            <person name="Iwasaki H."/>
        </authorList>
    </citation>
    <scope>NUCLEOTIDE SEQUENCE</scope>
    <source>
        <strain evidence="7">N6</strain>
    </source>
</reference>
<keyword evidence="5" id="KW-0539">Nucleus</keyword>
<keyword evidence="3" id="KW-0698">rRNA processing</keyword>
<dbReference type="GO" id="GO:0000176">
    <property type="term" value="C:nuclear exosome (RNase complex)"/>
    <property type="evidence" value="ECO:0007669"/>
    <property type="project" value="TreeGrafter"/>
</dbReference>
<keyword evidence="8" id="KW-1185">Reference proteome</keyword>
<dbReference type="Proteomes" id="UP000620104">
    <property type="component" value="Unassembled WGS sequence"/>
</dbReference>
<dbReference type="InterPro" id="IPR036345">
    <property type="entry name" value="ExoRNase_PH_dom2_sf"/>
</dbReference>
<dbReference type="InterPro" id="IPR001247">
    <property type="entry name" value="ExoRNase_PH_dom1"/>
</dbReference>
<dbReference type="InterPro" id="IPR027408">
    <property type="entry name" value="PNPase/RNase_PH_dom_sf"/>
</dbReference>
<dbReference type="GO" id="GO:0003723">
    <property type="term" value="F:RNA binding"/>
    <property type="evidence" value="ECO:0007669"/>
    <property type="project" value="TreeGrafter"/>
</dbReference>